<dbReference type="Pfam" id="PF13302">
    <property type="entry name" value="Acetyltransf_3"/>
    <property type="match status" value="1"/>
</dbReference>
<evidence type="ECO:0000259" key="3">
    <source>
        <dbReference type="PROSITE" id="PS51186"/>
    </source>
</evidence>
<evidence type="ECO:0000256" key="2">
    <source>
        <dbReference type="ARBA" id="ARBA00023315"/>
    </source>
</evidence>
<protein>
    <submittedName>
        <fullName evidence="4">GNAT family N-acetyltransferase</fullName>
        <ecNumber evidence="4">2.3.1.-</ecNumber>
    </submittedName>
</protein>
<keyword evidence="2 4" id="KW-0012">Acyltransferase</keyword>
<dbReference type="InterPro" id="IPR000182">
    <property type="entry name" value="GNAT_dom"/>
</dbReference>
<dbReference type="Proteomes" id="UP000217448">
    <property type="component" value="Unassembled WGS sequence"/>
</dbReference>
<dbReference type="PROSITE" id="PS51186">
    <property type="entry name" value="GNAT"/>
    <property type="match status" value="1"/>
</dbReference>
<dbReference type="InterPro" id="IPR051531">
    <property type="entry name" value="N-acetyltransferase"/>
</dbReference>
<proteinExistence type="predicted"/>
<name>A0ABT2KJH4_9RHOB</name>
<dbReference type="PANTHER" id="PTHR43792">
    <property type="entry name" value="GNAT FAMILY, PUTATIVE (AFU_ORTHOLOGUE AFUA_3G00765)-RELATED-RELATED"/>
    <property type="match status" value="1"/>
</dbReference>
<dbReference type="PANTHER" id="PTHR43792:SF8">
    <property type="entry name" value="[RIBOSOMAL PROTEIN US5]-ALANINE N-ACETYLTRANSFERASE"/>
    <property type="match status" value="1"/>
</dbReference>
<evidence type="ECO:0000313" key="5">
    <source>
        <dbReference type="Proteomes" id="UP000217448"/>
    </source>
</evidence>
<dbReference type="EC" id="2.3.1.-" evidence="4"/>
<feature type="domain" description="N-acetyltransferase" evidence="3">
    <location>
        <begin position="18"/>
        <end position="177"/>
    </location>
</feature>
<evidence type="ECO:0000313" key="4">
    <source>
        <dbReference type="EMBL" id="MCT4369982.1"/>
    </source>
</evidence>
<dbReference type="EMBL" id="NTHN02000008">
    <property type="protein sequence ID" value="MCT4369982.1"/>
    <property type="molecule type" value="Genomic_DNA"/>
</dbReference>
<evidence type="ECO:0000256" key="1">
    <source>
        <dbReference type="ARBA" id="ARBA00022679"/>
    </source>
</evidence>
<comment type="caution">
    <text evidence="4">The sequence shown here is derived from an EMBL/GenBank/DDBJ whole genome shotgun (WGS) entry which is preliminary data.</text>
</comment>
<reference evidence="5" key="1">
    <citation type="submission" date="2023-07" db="EMBL/GenBank/DDBJ databases">
        <title>Yangia mangrovi SAOS 153D genome.</title>
        <authorList>
            <person name="Verma A."/>
            <person name="Pal Y."/>
            <person name="Sundharam S."/>
            <person name="Bisht B."/>
            <person name="Srinivasan K."/>
        </authorList>
    </citation>
    <scope>NUCLEOTIDE SEQUENCE [LARGE SCALE GENOMIC DNA]</scope>
    <source>
        <strain evidence="5">SAOS 153D</strain>
    </source>
</reference>
<accession>A0ABT2KJH4</accession>
<keyword evidence="1 4" id="KW-0808">Transferase</keyword>
<dbReference type="GO" id="GO:0016746">
    <property type="term" value="F:acyltransferase activity"/>
    <property type="evidence" value="ECO:0007669"/>
    <property type="project" value="UniProtKB-KW"/>
</dbReference>
<sequence length="181" mass="20029">MIETARTRIAPIGEADAGPLRSYYLRNAAHLEPWEPRRPAGYHDAAEWQARVQAQVAEAQEGRAYRFVARLRGADEVLAVVNCTGVARGPFPACLLGYSIDAAQEGAGLMQEVLEAVIPWLFNEAGLHRIMANHLPENTRSAALLARLGFEVEGRARDYLKINGRWRDHVLTACINDALMP</sequence>
<keyword evidence="5" id="KW-1185">Reference proteome</keyword>
<organism evidence="4 5">
    <name type="scientific">Alloyangia mangrovi</name>
    <dbReference type="NCBI Taxonomy" id="1779329"/>
    <lineage>
        <taxon>Bacteria</taxon>
        <taxon>Pseudomonadati</taxon>
        <taxon>Pseudomonadota</taxon>
        <taxon>Alphaproteobacteria</taxon>
        <taxon>Rhodobacterales</taxon>
        <taxon>Roseobacteraceae</taxon>
        <taxon>Alloyangia</taxon>
    </lineage>
</organism>
<gene>
    <name evidence="4" type="ORF">CLG85_006395</name>
</gene>